<evidence type="ECO:0000313" key="2">
    <source>
        <dbReference type="EMBL" id="MFC5527250.1"/>
    </source>
</evidence>
<proteinExistence type="predicted"/>
<dbReference type="EMBL" id="JBHSNF010000003">
    <property type="protein sequence ID" value="MFC5527250.1"/>
    <property type="molecule type" value="Genomic_DNA"/>
</dbReference>
<dbReference type="RefSeq" id="WP_377321697.1">
    <property type="nucleotide sequence ID" value="NZ_JBHSNF010000003.1"/>
</dbReference>
<evidence type="ECO:0000313" key="3">
    <source>
        <dbReference type="Proteomes" id="UP001596114"/>
    </source>
</evidence>
<dbReference type="Gene3D" id="3.40.50.880">
    <property type="match status" value="1"/>
</dbReference>
<sequence length="375" mass="40300">MNRKALVIATLVLVVAGLLVAGFLATFEHKEVTEPVAAHGEARYNRFFALQQTLVRLHLPVTALTTLDPQRMPLRPGDTLVLGDDAARVDAAAAARLAAWVRSGGHLLLSPGATATALRTPLSKALNLLDSRPAAFACSAIDAGAVVDGKPPGQVHLCGERFRLAPAARAAVEASIGDQMDGYLFARTRLASGTVSLLASLDPISGNHLKQAAAQHFGWRLLAPNLGRGRIYLVYALDGLSLPKWLLFKGWPALLALSLLLAGWMAMRSARLGPLMPAPALHRRALLEHVQAAGEFLYRRDGGRSLHRLACHAVRERLRRRDPACAMLNGEALHARLAERGPLDAAQIEQAFQSPANAQAFRASILTLARLRSHP</sequence>
<dbReference type="InterPro" id="IPR029062">
    <property type="entry name" value="Class_I_gatase-like"/>
</dbReference>
<gene>
    <name evidence="2" type="ORF">ACFPPA_16030</name>
</gene>
<comment type="caution">
    <text evidence="2">The sequence shown here is derived from an EMBL/GenBank/DDBJ whole genome shotgun (WGS) entry which is preliminary data.</text>
</comment>
<evidence type="ECO:0000259" key="1">
    <source>
        <dbReference type="Pfam" id="PF14258"/>
    </source>
</evidence>
<protein>
    <submittedName>
        <fullName evidence="2">DUF4350 domain-containing protein</fullName>
    </submittedName>
</protein>
<dbReference type="Proteomes" id="UP001596114">
    <property type="component" value="Unassembled WGS sequence"/>
</dbReference>
<dbReference type="Pfam" id="PF14258">
    <property type="entry name" value="DUF4350"/>
    <property type="match status" value="1"/>
</dbReference>
<accession>A0ABW0QR33</accession>
<feature type="domain" description="DUF4350" evidence="1">
    <location>
        <begin position="49"/>
        <end position="222"/>
    </location>
</feature>
<name>A0ABW0QR33_9GAMM</name>
<organism evidence="2 3">
    <name type="scientific">Rhodanobacter ginsengisoli</name>
    <dbReference type="NCBI Taxonomy" id="418646"/>
    <lineage>
        <taxon>Bacteria</taxon>
        <taxon>Pseudomonadati</taxon>
        <taxon>Pseudomonadota</taxon>
        <taxon>Gammaproteobacteria</taxon>
        <taxon>Lysobacterales</taxon>
        <taxon>Rhodanobacteraceae</taxon>
        <taxon>Rhodanobacter</taxon>
    </lineage>
</organism>
<keyword evidence="3" id="KW-1185">Reference proteome</keyword>
<dbReference type="InterPro" id="IPR025646">
    <property type="entry name" value="DUF4350"/>
</dbReference>
<reference evidence="3" key="1">
    <citation type="journal article" date="2019" name="Int. J. Syst. Evol. Microbiol.">
        <title>The Global Catalogue of Microorganisms (GCM) 10K type strain sequencing project: providing services to taxonomists for standard genome sequencing and annotation.</title>
        <authorList>
            <consortium name="The Broad Institute Genomics Platform"/>
            <consortium name="The Broad Institute Genome Sequencing Center for Infectious Disease"/>
            <person name="Wu L."/>
            <person name="Ma J."/>
        </authorList>
    </citation>
    <scope>NUCLEOTIDE SEQUENCE [LARGE SCALE GENOMIC DNA]</scope>
    <source>
        <strain evidence="3">CGMCC 1.16619</strain>
    </source>
</reference>